<dbReference type="Pfam" id="PF01753">
    <property type="entry name" value="zf-MYND"/>
    <property type="match status" value="1"/>
</dbReference>
<evidence type="ECO:0000313" key="6">
    <source>
        <dbReference type="EMBL" id="KAF2640372.1"/>
    </source>
</evidence>
<dbReference type="PANTHER" id="PTHR10237:SF15">
    <property type="entry name" value="LD37257P"/>
    <property type="match status" value="1"/>
</dbReference>
<dbReference type="SUPFAM" id="SSF144232">
    <property type="entry name" value="HIT/MYND zinc finger-like"/>
    <property type="match status" value="1"/>
</dbReference>
<gene>
    <name evidence="6" type="ORF">P280DRAFT_480825</name>
</gene>
<evidence type="ECO:0000256" key="1">
    <source>
        <dbReference type="ARBA" id="ARBA00022723"/>
    </source>
</evidence>
<dbReference type="Gene3D" id="6.10.140.2220">
    <property type="match status" value="1"/>
</dbReference>
<name>A0A6A6RZK3_9PLEO</name>
<evidence type="ECO:0000256" key="4">
    <source>
        <dbReference type="PROSITE-ProRule" id="PRU00134"/>
    </source>
</evidence>
<dbReference type="Proteomes" id="UP000799753">
    <property type="component" value="Unassembled WGS sequence"/>
</dbReference>
<dbReference type="AlphaFoldDB" id="A0A6A6RZK3"/>
<protein>
    <recommendedName>
        <fullName evidence="5">MYND-type domain-containing protein</fullName>
    </recommendedName>
</protein>
<keyword evidence="1" id="KW-0479">Metal-binding</keyword>
<dbReference type="InterPro" id="IPR024119">
    <property type="entry name" value="TF_DEAF-1"/>
</dbReference>
<reference evidence="6" key="1">
    <citation type="journal article" date="2020" name="Stud. Mycol.">
        <title>101 Dothideomycetes genomes: a test case for predicting lifestyles and emergence of pathogens.</title>
        <authorList>
            <person name="Haridas S."/>
            <person name="Albert R."/>
            <person name="Binder M."/>
            <person name="Bloem J."/>
            <person name="Labutti K."/>
            <person name="Salamov A."/>
            <person name="Andreopoulos B."/>
            <person name="Baker S."/>
            <person name="Barry K."/>
            <person name="Bills G."/>
            <person name="Bluhm B."/>
            <person name="Cannon C."/>
            <person name="Castanera R."/>
            <person name="Culley D."/>
            <person name="Daum C."/>
            <person name="Ezra D."/>
            <person name="Gonzalez J."/>
            <person name="Henrissat B."/>
            <person name="Kuo A."/>
            <person name="Liang C."/>
            <person name="Lipzen A."/>
            <person name="Lutzoni F."/>
            <person name="Magnuson J."/>
            <person name="Mondo S."/>
            <person name="Nolan M."/>
            <person name="Ohm R."/>
            <person name="Pangilinan J."/>
            <person name="Park H.-J."/>
            <person name="Ramirez L."/>
            <person name="Alfaro M."/>
            <person name="Sun H."/>
            <person name="Tritt A."/>
            <person name="Yoshinaga Y."/>
            <person name="Zwiers L.-H."/>
            <person name="Turgeon B."/>
            <person name="Goodwin S."/>
            <person name="Spatafora J."/>
            <person name="Crous P."/>
            <person name="Grigoriev I."/>
        </authorList>
    </citation>
    <scope>NUCLEOTIDE SEQUENCE</scope>
    <source>
        <strain evidence="6">CBS 473.64</strain>
    </source>
</reference>
<keyword evidence="3" id="KW-0862">Zinc</keyword>
<dbReference type="PROSITE" id="PS50865">
    <property type="entry name" value="ZF_MYND_2"/>
    <property type="match status" value="1"/>
</dbReference>
<dbReference type="PANTHER" id="PTHR10237">
    <property type="entry name" value="DEFORMED EPIDERMAL AUTOREGULATORY FACTOR 1 HOMOLOG SUPPRESSIN"/>
    <property type="match status" value="1"/>
</dbReference>
<dbReference type="EMBL" id="MU006785">
    <property type="protein sequence ID" value="KAF2640372.1"/>
    <property type="molecule type" value="Genomic_DNA"/>
</dbReference>
<dbReference type="PROSITE" id="PS01360">
    <property type="entry name" value="ZF_MYND_1"/>
    <property type="match status" value="1"/>
</dbReference>
<dbReference type="GO" id="GO:0008270">
    <property type="term" value="F:zinc ion binding"/>
    <property type="evidence" value="ECO:0007669"/>
    <property type="project" value="UniProtKB-KW"/>
</dbReference>
<proteinExistence type="predicted"/>
<dbReference type="InterPro" id="IPR002893">
    <property type="entry name" value="Znf_MYND"/>
</dbReference>
<sequence length="239" mass="26626">MEKLTVEEGDNSQCHSCNKSRESLSSPLNKCAGCGKAWYCSKDCQKEDWKDHKPRCLKSRTASRLDGITHYNTVAYKIPQAQELAQTINLTLPTSSAIHEGIVTPLRRLVMTGKDTAKNLELFFGPNWRSSMRLNHEEVRIEVLLNPPPGSPAYVLAASMHMDDDAPAWSPRPVSDSEKRTIDEVRAMQSLVRERVGAGQSPSNAVMKDILTSFGANWVDKLPLYQLAVNTMDQGVQVQ</sequence>
<dbReference type="OrthoDB" id="432970at2759"/>
<accession>A0A6A6RZK3</accession>
<evidence type="ECO:0000259" key="5">
    <source>
        <dbReference type="PROSITE" id="PS50865"/>
    </source>
</evidence>
<evidence type="ECO:0000256" key="3">
    <source>
        <dbReference type="ARBA" id="ARBA00022833"/>
    </source>
</evidence>
<feature type="domain" description="MYND-type" evidence="5">
    <location>
        <begin position="14"/>
        <end position="56"/>
    </location>
</feature>
<organism evidence="6 7">
    <name type="scientific">Massarina eburnea CBS 473.64</name>
    <dbReference type="NCBI Taxonomy" id="1395130"/>
    <lineage>
        <taxon>Eukaryota</taxon>
        <taxon>Fungi</taxon>
        <taxon>Dikarya</taxon>
        <taxon>Ascomycota</taxon>
        <taxon>Pezizomycotina</taxon>
        <taxon>Dothideomycetes</taxon>
        <taxon>Pleosporomycetidae</taxon>
        <taxon>Pleosporales</taxon>
        <taxon>Massarineae</taxon>
        <taxon>Massarinaceae</taxon>
        <taxon>Massarina</taxon>
    </lineage>
</organism>
<keyword evidence="2 4" id="KW-0863">Zinc-finger</keyword>
<dbReference type="GO" id="GO:0000981">
    <property type="term" value="F:DNA-binding transcription factor activity, RNA polymerase II-specific"/>
    <property type="evidence" value="ECO:0007669"/>
    <property type="project" value="TreeGrafter"/>
</dbReference>
<evidence type="ECO:0000313" key="7">
    <source>
        <dbReference type="Proteomes" id="UP000799753"/>
    </source>
</evidence>
<dbReference type="GO" id="GO:0005634">
    <property type="term" value="C:nucleus"/>
    <property type="evidence" value="ECO:0007669"/>
    <property type="project" value="TreeGrafter"/>
</dbReference>
<keyword evidence="7" id="KW-1185">Reference proteome</keyword>
<evidence type="ECO:0000256" key="2">
    <source>
        <dbReference type="ARBA" id="ARBA00022771"/>
    </source>
</evidence>